<dbReference type="Proteomes" id="UP000752696">
    <property type="component" value="Unassembled WGS sequence"/>
</dbReference>
<feature type="non-terminal residue" evidence="3">
    <location>
        <position position="71"/>
    </location>
</feature>
<reference evidence="3" key="1">
    <citation type="submission" date="2020-07" db="EMBL/GenBank/DDBJ databases">
        <authorList>
            <person name="Nazaruddin N."/>
        </authorList>
    </citation>
    <scope>NUCLEOTIDE SEQUENCE</scope>
</reference>
<keyword evidence="2" id="KW-0812">Transmembrane</keyword>
<feature type="region of interest" description="Disordered" evidence="1">
    <location>
        <begin position="1"/>
        <end position="22"/>
    </location>
</feature>
<dbReference type="EMBL" id="CAJDYZ010007508">
    <property type="protein sequence ID" value="CAD1474349.1"/>
    <property type="molecule type" value="Genomic_DNA"/>
</dbReference>
<accession>A0A6V7H5A2</accession>
<keyword evidence="2" id="KW-0472">Membrane</keyword>
<feature type="compositionally biased region" description="Polar residues" evidence="1">
    <location>
        <begin position="1"/>
        <end position="16"/>
    </location>
</feature>
<sequence>MTSLGMMQSNQESGTSAMPGDFFPDPGELRISSSGYLTMLIARVNSTGIVLWGLLVLPFGATKRTCPRFFR</sequence>
<dbReference type="AlphaFoldDB" id="A0A6V7H5A2"/>
<keyword evidence="4" id="KW-1185">Reference proteome</keyword>
<comment type="caution">
    <text evidence="3">The sequence shown here is derived from an EMBL/GenBank/DDBJ whole genome shotgun (WGS) entry which is preliminary data.</text>
</comment>
<proteinExistence type="predicted"/>
<organism evidence="3 4">
    <name type="scientific">Heterotrigona itama</name>
    <dbReference type="NCBI Taxonomy" id="395501"/>
    <lineage>
        <taxon>Eukaryota</taxon>
        <taxon>Metazoa</taxon>
        <taxon>Ecdysozoa</taxon>
        <taxon>Arthropoda</taxon>
        <taxon>Hexapoda</taxon>
        <taxon>Insecta</taxon>
        <taxon>Pterygota</taxon>
        <taxon>Neoptera</taxon>
        <taxon>Endopterygota</taxon>
        <taxon>Hymenoptera</taxon>
        <taxon>Apocrita</taxon>
        <taxon>Aculeata</taxon>
        <taxon>Apoidea</taxon>
        <taxon>Anthophila</taxon>
        <taxon>Apidae</taxon>
        <taxon>Heterotrigona</taxon>
    </lineage>
</organism>
<evidence type="ECO:0000313" key="3">
    <source>
        <dbReference type="EMBL" id="CAD1474349.1"/>
    </source>
</evidence>
<name>A0A6V7H5A2_9HYME</name>
<protein>
    <submittedName>
        <fullName evidence="3">Uncharacterized protein</fullName>
    </submittedName>
</protein>
<keyword evidence="2" id="KW-1133">Transmembrane helix</keyword>
<evidence type="ECO:0000313" key="4">
    <source>
        <dbReference type="Proteomes" id="UP000752696"/>
    </source>
</evidence>
<evidence type="ECO:0000256" key="1">
    <source>
        <dbReference type="SAM" id="MobiDB-lite"/>
    </source>
</evidence>
<gene>
    <name evidence="3" type="ORF">MHI_LOCUS462240</name>
</gene>
<feature type="transmembrane region" description="Helical" evidence="2">
    <location>
        <begin position="40"/>
        <end position="61"/>
    </location>
</feature>
<evidence type="ECO:0000256" key="2">
    <source>
        <dbReference type="SAM" id="Phobius"/>
    </source>
</evidence>
<feature type="non-terminal residue" evidence="3">
    <location>
        <position position="1"/>
    </location>
</feature>